<name>A0A6A6QF43_9PEZI</name>
<dbReference type="EMBL" id="MU004196">
    <property type="protein sequence ID" value="KAF2490791.1"/>
    <property type="molecule type" value="Genomic_DNA"/>
</dbReference>
<dbReference type="Proteomes" id="UP000799750">
    <property type="component" value="Unassembled WGS sequence"/>
</dbReference>
<proteinExistence type="predicted"/>
<keyword evidence="3" id="KW-1185">Reference proteome</keyword>
<accession>A0A6A6QF43</accession>
<evidence type="ECO:0000256" key="1">
    <source>
        <dbReference type="SAM" id="MobiDB-lite"/>
    </source>
</evidence>
<dbReference type="AlphaFoldDB" id="A0A6A6QF43"/>
<organism evidence="2 3">
    <name type="scientific">Lophium mytilinum</name>
    <dbReference type="NCBI Taxonomy" id="390894"/>
    <lineage>
        <taxon>Eukaryota</taxon>
        <taxon>Fungi</taxon>
        <taxon>Dikarya</taxon>
        <taxon>Ascomycota</taxon>
        <taxon>Pezizomycotina</taxon>
        <taxon>Dothideomycetes</taxon>
        <taxon>Pleosporomycetidae</taxon>
        <taxon>Mytilinidiales</taxon>
        <taxon>Mytilinidiaceae</taxon>
        <taxon>Lophium</taxon>
    </lineage>
</organism>
<protein>
    <submittedName>
        <fullName evidence="2">Uncharacterized protein</fullName>
    </submittedName>
</protein>
<sequence length="395" mass="44486">MVTPNHVYWLPIFDNIPRDSIIHRQVVGHQGFFNHPVLILEFDEDPNIVCFLPLTTFRGNYGTGPTPFDIRVEYIAIQGLTSPPDDEVKVQVAPGSPQMVERTWMKMEVFRIEAVNLQQYLRKTVEIDANGMDVIRTRLRQLAITPGAVMQVPEETTIGIDSVLHTQIGDEREGYSILNHLAVVLEVNGGYARFLPITTRNISQAGISKGVQARGFRQQYLLISNTAVVGHDGTPVLNLDRISSPLSQDVYVKTGKSYWIEIGRLKYYQFPSVRLDPLSTRVLLNYYFPFIHDRTLGSYLGRAPSPSLDQLPSDLPRDQADMAPILQHQGGPEKPQTPPSAASLETRNPFLPVYPLESGPIQEVQQQEQAPNPYRPVFPAEEAEAFNPYRPVYPD</sequence>
<evidence type="ECO:0000313" key="2">
    <source>
        <dbReference type="EMBL" id="KAF2490791.1"/>
    </source>
</evidence>
<feature type="region of interest" description="Disordered" evidence="1">
    <location>
        <begin position="326"/>
        <end position="395"/>
    </location>
</feature>
<evidence type="ECO:0000313" key="3">
    <source>
        <dbReference type="Proteomes" id="UP000799750"/>
    </source>
</evidence>
<reference evidence="2" key="1">
    <citation type="journal article" date="2020" name="Stud. Mycol.">
        <title>101 Dothideomycetes genomes: a test case for predicting lifestyles and emergence of pathogens.</title>
        <authorList>
            <person name="Haridas S."/>
            <person name="Albert R."/>
            <person name="Binder M."/>
            <person name="Bloem J."/>
            <person name="Labutti K."/>
            <person name="Salamov A."/>
            <person name="Andreopoulos B."/>
            <person name="Baker S."/>
            <person name="Barry K."/>
            <person name="Bills G."/>
            <person name="Bluhm B."/>
            <person name="Cannon C."/>
            <person name="Castanera R."/>
            <person name="Culley D."/>
            <person name="Daum C."/>
            <person name="Ezra D."/>
            <person name="Gonzalez J."/>
            <person name="Henrissat B."/>
            <person name="Kuo A."/>
            <person name="Liang C."/>
            <person name="Lipzen A."/>
            <person name="Lutzoni F."/>
            <person name="Magnuson J."/>
            <person name="Mondo S."/>
            <person name="Nolan M."/>
            <person name="Ohm R."/>
            <person name="Pangilinan J."/>
            <person name="Park H.-J."/>
            <person name="Ramirez L."/>
            <person name="Alfaro M."/>
            <person name="Sun H."/>
            <person name="Tritt A."/>
            <person name="Yoshinaga Y."/>
            <person name="Zwiers L.-H."/>
            <person name="Turgeon B."/>
            <person name="Goodwin S."/>
            <person name="Spatafora J."/>
            <person name="Crous P."/>
            <person name="Grigoriev I."/>
        </authorList>
    </citation>
    <scope>NUCLEOTIDE SEQUENCE</scope>
    <source>
        <strain evidence="2">CBS 269.34</strain>
    </source>
</reference>
<gene>
    <name evidence="2" type="ORF">BU16DRAFT_543094</name>
</gene>
<dbReference type="OrthoDB" id="10325910at2759"/>